<dbReference type="AlphaFoldDB" id="D3BSJ7"/>
<dbReference type="InParanoid" id="D3BSJ7"/>
<dbReference type="RefSeq" id="XP_020427596.1">
    <property type="nucleotide sequence ID" value="XM_020581726.1"/>
</dbReference>
<comment type="caution">
    <text evidence="1">The sequence shown here is derived from an EMBL/GenBank/DDBJ whole genome shotgun (WGS) entry which is preliminary data.</text>
</comment>
<evidence type="ECO:0000313" key="1">
    <source>
        <dbReference type="EMBL" id="EFA75462.1"/>
    </source>
</evidence>
<protein>
    <submittedName>
        <fullName evidence="1">Uncharacterized protein</fullName>
    </submittedName>
</protein>
<dbReference type="GeneID" id="31366435"/>
<keyword evidence="2" id="KW-1185">Reference proteome</keyword>
<proteinExistence type="predicted"/>
<name>D3BSJ7_HETP5</name>
<dbReference type="Proteomes" id="UP000001396">
    <property type="component" value="Unassembled WGS sequence"/>
</dbReference>
<organism evidence="1 2">
    <name type="scientific">Heterostelium pallidum (strain ATCC 26659 / Pp 5 / PN500)</name>
    <name type="common">Cellular slime mold</name>
    <name type="synonym">Polysphondylium pallidum</name>
    <dbReference type="NCBI Taxonomy" id="670386"/>
    <lineage>
        <taxon>Eukaryota</taxon>
        <taxon>Amoebozoa</taxon>
        <taxon>Evosea</taxon>
        <taxon>Eumycetozoa</taxon>
        <taxon>Dictyostelia</taxon>
        <taxon>Acytosteliales</taxon>
        <taxon>Acytosteliaceae</taxon>
        <taxon>Heterostelium</taxon>
    </lineage>
</organism>
<dbReference type="EMBL" id="ADBJ01000054">
    <property type="protein sequence ID" value="EFA75462.1"/>
    <property type="molecule type" value="Genomic_DNA"/>
</dbReference>
<reference evidence="1 2" key="1">
    <citation type="journal article" date="2011" name="Genome Res.">
        <title>Phylogeny-wide analysis of social amoeba genomes highlights ancient origins for complex intercellular communication.</title>
        <authorList>
            <person name="Heidel A.J."/>
            <person name="Lawal H.M."/>
            <person name="Felder M."/>
            <person name="Schilde C."/>
            <person name="Helps N.R."/>
            <person name="Tunggal B."/>
            <person name="Rivero F."/>
            <person name="John U."/>
            <person name="Schleicher M."/>
            <person name="Eichinger L."/>
            <person name="Platzer M."/>
            <person name="Noegel A.A."/>
            <person name="Schaap P."/>
            <person name="Gloeckner G."/>
        </authorList>
    </citation>
    <scope>NUCLEOTIDE SEQUENCE [LARGE SCALE GENOMIC DNA]</scope>
    <source>
        <strain evidence="2">ATCC 26659 / Pp 5 / PN500</strain>
    </source>
</reference>
<evidence type="ECO:0000313" key="2">
    <source>
        <dbReference type="Proteomes" id="UP000001396"/>
    </source>
</evidence>
<sequence>MKMMIGCITKGTQFCFKRVTTAKTNCTSSLELTCKITLEDNIMKIASVEFIVGIKILNSDVLLDKQREVNAFLVK</sequence>
<gene>
    <name evidence="1" type="ORF">PPL_10966</name>
</gene>
<accession>D3BSJ7</accession>